<comment type="caution">
    <text evidence="3">The sequence shown here is derived from an EMBL/GenBank/DDBJ whole genome shotgun (WGS) entry which is preliminary data.</text>
</comment>
<dbReference type="InterPro" id="IPR027417">
    <property type="entry name" value="P-loop_NTPase"/>
</dbReference>
<dbReference type="PANTHER" id="PTHR12858:SF2">
    <property type="entry name" value="RIBOSOME BIOGENESIS PROTEIN BMS1 HOMOLOG"/>
    <property type="match status" value="1"/>
</dbReference>
<dbReference type="SUPFAM" id="SSF52540">
    <property type="entry name" value="P-loop containing nucleoside triphosphate hydrolases"/>
    <property type="match status" value="1"/>
</dbReference>
<organism evidence="3 4">
    <name type="scientific">Hohenbuehelia grisea</name>
    <dbReference type="NCBI Taxonomy" id="104357"/>
    <lineage>
        <taxon>Eukaryota</taxon>
        <taxon>Fungi</taxon>
        <taxon>Dikarya</taxon>
        <taxon>Basidiomycota</taxon>
        <taxon>Agaricomycotina</taxon>
        <taxon>Agaricomycetes</taxon>
        <taxon>Agaricomycetidae</taxon>
        <taxon>Agaricales</taxon>
        <taxon>Pleurotineae</taxon>
        <taxon>Pleurotaceae</taxon>
        <taxon>Hohenbuehelia</taxon>
    </lineage>
</organism>
<dbReference type="Gene3D" id="3.40.50.300">
    <property type="entry name" value="P-loop containing nucleotide triphosphate hydrolases"/>
    <property type="match status" value="1"/>
</dbReference>
<feature type="compositionally biased region" description="Basic and acidic residues" evidence="1">
    <location>
        <begin position="41"/>
        <end position="57"/>
    </location>
</feature>
<evidence type="ECO:0000259" key="2">
    <source>
        <dbReference type="Pfam" id="PF01926"/>
    </source>
</evidence>
<keyword evidence="4" id="KW-1185">Reference proteome</keyword>
<accession>A0ABR3JZ41</accession>
<protein>
    <recommendedName>
        <fullName evidence="2">G domain-containing protein</fullName>
    </recommendedName>
</protein>
<evidence type="ECO:0000313" key="4">
    <source>
        <dbReference type="Proteomes" id="UP001556367"/>
    </source>
</evidence>
<reference evidence="4" key="1">
    <citation type="submission" date="2024-06" db="EMBL/GenBank/DDBJ databases">
        <title>Multi-omics analyses provide insights into the biosynthesis of the anticancer antibiotic pleurotin in Hohenbuehelia grisea.</title>
        <authorList>
            <person name="Weaver J.A."/>
            <person name="Alberti F."/>
        </authorList>
    </citation>
    <scope>NUCLEOTIDE SEQUENCE [LARGE SCALE GENOMIC DNA]</scope>
    <source>
        <strain evidence="4">T-177</strain>
    </source>
</reference>
<dbReference type="Proteomes" id="UP001556367">
    <property type="component" value="Unassembled WGS sequence"/>
</dbReference>
<proteinExistence type="predicted"/>
<sequence length="175" mass="19378">MDDRPHKAHRPAQSGAKADKKKGKEKQHGFNEKAFAPKSGRRAERQGRRNVERDQTRLHVPLVNRTPDDEPPPVIVAIVGPPGVGKTTLLKSLVRRYTKQTLNEAKGPITVVSGKKRRITFIECNNDLNSMIDIGKIADLVLLMIDASFGFEMASLLHNRAVPVLICCIGNVRVS</sequence>
<dbReference type="EMBL" id="JASNQZ010000001">
    <property type="protein sequence ID" value="KAL0960816.1"/>
    <property type="molecule type" value="Genomic_DNA"/>
</dbReference>
<evidence type="ECO:0000313" key="3">
    <source>
        <dbReference type="EMBL" id="KAL0960816.1"/>
    </source>
</evidence>
<feature type="region of interest" description="Disordered" evidence="1">
    <location>
        <begin position="1"/>
        <end position="68"/>
    </location>
</feature>
<feature type="domain" description="G" evidence="2">
    <location>
        <begin position="76"/>
        <end position="147"/>
    </location>
</feature>
<gene>
    <name evidence="3" type="ORF">HGRIS_005835</name>
</gene>
<dbReference type="PANTHER" id="PTHR12858">
    <property type="entry name" value="RIBOSOME BIOGENESIS PROTEIN"/>
    <property type="match status" value="1"/>
</dbReference>
<dbReference type="Pfam" id="PF01926">
    <property type="entry name" value="MMR_HSR1"/>
    <property type="match status" value="1"/>
</dbReference>
<dbReference type="InterPro" id="IPR006073">
    <property type="entry name" value="GTP-bd"/>
</dbReference>
<name>A0ABR3JZ41_9AGAR</name>
<evidence type="ECO:0000256" key="1">
    <source>
        <dbReference type="SAM" id="MobiDB-lite"/>
    </source>
</evidence>
<feature type="compositionally biased region" description="Basic residues" evidence="1">
    <location>
        <begin position="1"/>
        <end position="10"/>
    </location>
</feature>
<dbReference type="InterPro" id="IPR039761">
    <property type="entry name" value="Bms1/Tsr1"/>
</dbReference>